<dbReference type="AlphaFoldDB" id="A0A833R334"/>
<evidence type="ECO:0000313" key="3">
    <source>
        <dbReference type="Proteomes" id="UP000623129"/>
    </source>
</evidence>
<evidence type="ECO:0000259" key="1">
    <source>
        <dbReference type="Pfam" id="PF03109"/>
    </source>
</evidence>
<gene>
    <name evidence="2" type="ORF">FCM35_KLT05852</name>
</gene>
<organism evidence="2 3">
    <name type="scientific">Carex littledalei</name>
    <dbReference type="NCBI Taxonomy" id="544730"/>
    <lineage>
        <taxon>Eukaryota</taxon>
        <taxon>Viridiplantae</taxon>
        <taxon>Streptophyta</taxon>
        <taxon>Embryophyta</taxon>
        <taxon>Tracheophyta</taxon>
        <taxon>Spermatophyta</taxon>
        <taxon>Magnoliopsida</taxon>
        <taxon>Liliopsida</taxon>
        <taxon>Poales</taxon>
        <taxon>Cyperaceae</taxon>
        <taxon>Cyperoideae</taxon>
        <taxon>Cariceae</taxon>
        <taxon>Carex</taxon>
        <taxon>Carex subgen. Euthyceras</taxon>
    </lineage>
</organism>
<protein>
    <submittedName>
        <fullName evidence="2">ABC1 protein</fullName>
    </submittedName>
</protein>
<keyword evidence="3" id="KW-1185">Reference proteome</keyword>
<sequence>MWRAGLKLGLGGAAVASSDDVPMALKAGFPLLPLRLLRDSFTAASIAFGFLRFSLRLHPSSHLISPYLFSLIPLHYFALPAWAWKKTATSGAESGINGGIYINPGQHLGQLLFAEFNPVPLTSASLAQVHAARIHDGHKVAIKGYAHRQEKATAHTSGSRPLQGT</sequence>
<dbReference type="Pfam" id="PF03109">
    <property type="entry name" value="ABC1"/>
    <property type="match status" value="1"/>
</dbReference>
<dbReference type="EMBL" id="SWLB01000015">
    <property type="protein sequence ID" value="KAF3328774.1"/>
    <property type="molecule type" value="Genomic_DNA"/>
</dbReference>
<dbReference type="Proteomes" id="UP000623129">
    <property type="component" value="Unassembled WGS sequence"/>
</dbReference>
<comment type="caution">
    <text evidence="2">The sequence shown here is derived from an EMBL/GenBank/DDBJ whole genome shotgun (WGS) entry which is preliminary data.</text>
</comment>
<proteinExistence type="predicted"/>
<reference evidence="2" key="1">
    <citation type="submission" date="2020-01" db="EMBL/GenBank/DDBJ databases">
        <title>Genome sequence of Kobresia littledalei, the first chromosome-level genome in the family Cyperaceae.</title>
        <authorList>
            <person name="Qu G."/>
        </authorList>
    </citation>
    <scope>NUCLEOTIDE SEQUENCE</scope>
    <source>
        <strain evidence="2">C.B.Clarke</strain>
        <tissue evidence="2">Leaf</tissue>
    </source>
</reference>
<accession>A0A833R334</accession>
<dbReference type="OrthoDB" id="1305901at2759"/>
<feature type="domain" description="ABC1 atypical kinase-like" evidence="1">
    <location>
        <begin position="111"/>
        <end position="143"/>
    </location>
</feature>
<evidence type="ECO:0000313" key="2">
    <source>
        <dbReference type="EMBL" id="KAF3328774.1"/>
    </source>
</evidence>
<name>A0A833R334_9POAL</name>
<dbReference type="InterPro" id="IPR004147">
    <property type="entry name" value="ABC1_dom"/>
</dbReference>